<dbReference type="InterPro" id="IPR000206">
    <property type="entry name" value="Ribosomal_bL12"/>
</dbReference>
<dbReference type="GO" id="GO:1990904">
    <property type="term" value="C:ribonucleoprotein complex"/>
    <property type="evidence" value="ECO:0007669"/>
    <property type="project" value="UniProtKB-KW"/>
</dbReference>
<dbReference type="EMBL" id="PFNL01000051">
    <property type="protein sequence ID" value="PIZ47403.1"/>
    <property type="molecule type" value="Genomic_DNA"/>
</dbReference>
<dbReference type="Gene3D" id="3.30.1390.10">
    <property type="match status" value="1"/>
</dbReference>
<evidence type="ECO:0000256" key="1">
    <source>
        <dbReference type="ARBA" id="ARBA00007197"/>
    </source>
</evidence>
<name>A0A2M7TKM0_UNCKA</name>
<dbReference type="HAMAP" id="MF_00368">
    <property type="entry name" value="Ribosomal_bL12"/>
    <property type="match status" value="1"/>
</dbReference>
<evidence type="ECO:0000256" key="2">
    <source>
        <dbReference type="ARBA" id="ARBA00022980"/>
    </source>
</evidence>
<comment type="subunit">
    <text evidence="4">Homodimer. Part of the ribosomal stalk of the 50S ribosomal subunit. Forms a multimeric L10(L12)X complex, where L10 forms an elongated spine to which 2 to 4 L12 dimers bind in a sequential fashion. Binds GTP-bound translation factors.</text>
</comment>
<dbReference type="Proteomes" id="UP000228920">
    <property type="component" value="Unassembled WGS sequence"/>
</dbReference>
<dbReference type="GO" id="GO:0003735">
    <property type="term" value="F:structural constituent of ribosome"/>
    <property type="evidence" value="ECO:0007669"/>
    <property type="project" value="InterPro"/>
</dbReference>
<gene>
    <name evidence="4" type="primary">rplL</name>
    <name evidence="7" type="ORF">COY32_01845</name>
</gene>
<dbReference type="SUPFAM" id="SSF48300">
    <property type="entry name" value="Ribosomal protein L7/12, oligomerisation (N-terminal) domain"/>
    <property type="match status" value="1"/>
</dbReference>
<dbReference type="GO" id="GO:0005840">
    <property type="term" value="C:ribosome"/>
    <property type="evidence" value="ECO:0007669"/>
    <property type="project" value="UniProtKB-KW"/>
</dbReference>
<dbReference type="PANTHER" id="PTHR45987">
    <property type="entry name" value="39S RIBOSOMAL PROTEIN L12"/>
    <property type="match status" value="1"/>
</dbReference>
<evidence type="ECO:0000256" key="4">
    <source>
        <dbReference type="HAMAP-Rule" id="MF_00368"/>
    </source>
</evidence>
<keyword evidence="2 4" id="KW-0689">Ribosomal protein</keyword>
<keyword evidence="3 4" id="KW-0687">Ribonucleoprotein</keyword>
<comment type="function">
    <text evidence="4">Forms part of the ribosomal stalk which helps the ribosome interact with GTP-bound translation factors. Is thus essential for accurate translation.</text>
</comment>
<dbReference type="NCBIfam" id="TIGR00855">
    <property type="entry name" value="L12"/>
    <property type="match status" value="1"/>
</dbReference>
<dbReference type="Gene3D" id="1.20.5.710">
    <property type="entry name" value="Single helix bin"/>
    <property type="match status" value="1"/>
</dbReference>
<evidence type="ECO:0000259" key="6">
    <source>
        <dbReference type="Pfam" id="PF16320"/>
    </source>
</evidence>
<dbReference type="Pfam" id="PF00542">
    <property type="entry name" value="Ribosomal_L12"/>
    <property type="match status" value="1"/>
</dbReference>
<dbReference type="Pfam" id="PF16320">
    <property type="entry name" value="Ribosomal_L12_N"/>
    <property type="match status" value="1"/>
</dbReference>
<comment type="caution">
    <text evidence="7">The sequence shown here is derived from an EMBL/GenBank/DDBJ whole genome shotgun (WGS) entry which is preliminary data.</text>
</comment>
<dbReference type="SUPFAM" id="SSF54736">
    <property type="entry name" value="ClpS-like"/>
    <property type="match status" value="1"/>
</dbReference>
<evidence type="ECO:0000256" key="3">
    <source>
        <dbReference type="ARBA" id="ARBA00023274"/>
    </source>
</evidence>
<dbReference type="GO" id="GO:0006412">
    <property type="term" value="P:translation"/>
    <property type="evidence" value="ECO:0007669"/>
    <property type="project" value="UniProtKB-UniRule"/>
</dbReference>
<dbReference type="PANTHER" id="PTHR45987:SF4">
    <property type="entry name" value="LARGE RIBOSOMAL SUBUNIT PROTEIN BL12M"/>
    <property type="match status" value="1"/>
</dbReference>
<dbReference type="FunFam" id="3.30.1390.10:FF:000001">
    <property type="entry name" value="50S ribosomal protein L7/L12"/>
    <property type="match status" value="1"/>
</dbReference>
<dbReference type="InterPro" id="IPR036235">
    <property type="entry name" value="Ribosomal_bL12_oligo_N_sf"/>
</dbReference>
<accession>A0A2M7TKM0</accession>
<comment type="similarity">
    <text evidence="1 4">Belongs to the bacterial ribosomal protein bL12 family.</text>
</comment>
<evidence type="ECO:0000259" key="5">
    <source>
        <dbReference type="Pfam" id="PF00542"/>
    </source>
</evidence>
<evidence type="ECO:0000313" key="8">
    <source>
        <dbReference type="Proteomes" id="UP000228920"/>
    </source>
</evidence>
<dbReference type="InterPro" id="IPR008932">
    <property type="entry name" value="Ribosomal_bL12_oligo"/>
</dbReference>
<feature type="domain" description="Large ribosomal subunit protein bL12 oligomerization" evidence="6">
    <location>
        <begin position="4"/>
        <end position="48"/>
    </location>
</feature>
<dbReference type="InterPro" id="IPR013823">
    <property type="entry name" value="Ribosomal_bL12_C"/>
</dbReference>
<dbReference type="InterPro" id="IPR014719">
    <property type="entry name" value="Ribosomal_bL12_C/ClpS-like"/>
</dbReference>
<dbReference type="GO" id="GO:0003729">
    <property type="term" value="F:mRNA binding"/>
    <property type="evidence" value="ECO:0007669"/>
    <property type="project" value="TreeGrafter"/>
</dbReference>
<feature type="domain" description="Large ribosomal subunit protein bL12 C-terminal" evidence="5">
    <location>
        <begin position="59"/>
        <end position="126"/>
    </location>
</feature>
<protein>
    <recommendedName>
        <fullName evidence="4">Large ribosomal subunit protein bL12</fullName>
    </recommendedName>
</protein>
<evidence type="ECO:0000313" key="7">
    <source>
        <dbReference type="EMBL" id="PIZ47403.1"/>
    </source>
</evidence>
<dbReference type="AlphaFoldDB" id="A0A2M7TKM0"/>
<dbReference type="GO" id="GO:0005737">
    <property type="term" value="C:cytoplasm"/>
    <property type="evidence" value="ECO:0007669"/>
    <property type="project" value="UniProtKB-ARBA"/>
</dbReference>
<dbReference type="CDD" id="cd00387">
    <property type="entry name" value="Ribosomal_L7_L12"/>
    <property type="match status" value="1"/>
</dbReference>
<organism evidence="7 8">
    <name type="scientific">candidate division WWE3 bacterium CG_4_10_14_0_2_um_filter_41_14</name>
    <dbReference type="NCBI Taxonomy" id="1975072"/>
    <lineage>
        <taxon>Bacteria</taxon>
        <taxon>Katanobacteria</taxon>
    </lineage>
</organism>
<proteinExistence type="inferred from homology"/>
<reference evidence="8" key="1">
    <citation type="submission" date="2017-09" db="EMBL/GenBank/DDBJ databases">
        <title>Depth-based differentiation of microbial function through sediment-hosted aquifers and enrichment of novel symbionts in the deep terrestrial subsurface.</title>
        <authorList>
            <person name="Probst A.J."/>
            <person name="Ladd B."/>
            <person name="Jarett J.K."/>
            <person name="Geller-Mcgrath D.E."/>
            <person name="Sieber C.M.K."/>
            <person name="Emerson J.B."/>
            <person name="Anantharaman K."/>
            <person name="Thomas B.C."/>
            <person name="Malmstrom R."/>
            <person name="Stieglmeier M."/>
            <person name="Klingl A."/>
            <person name="Woyke T."/>
            <person name="Ryan C.M."/>
            <person name="Banfield J.F."/>
        </authorList>
    </citation>
    <scope>NUCLEOTIDE SEQUENCE [LARGE SCALE GENOMIC DNA]</scope>
</reference>
<sequence>MADLEKLVTEIEGLSVLEVSELVKALEEKFGVSAVQTVASGPAQGASADASAVEEKDSFTVELTATGDNKIGVIKAIREINGELGLKEAKDLADKAPSIIAEDVATEKANDMKAKLEAAGAKVELK</sequence>